<protein>
    <submittedName>
        <fullName evidence="4">DUF1906 domain-containing protein</fullName>
    </submittedName>
</protein>
<sequence>MRRLTTTLTALAVALAGTVATGSLLRPADAAAKASPDNFAGYAFDTWTAPAQATMDAWWLSSPYTGVGIYTSGVNRFDEVQPELTPTWVATQASRGWKLLPIHVGLQASCGHPERDWQRIDPNPADGYATARAQGVAEADQAVASASGLGIGSGSTLWYDLEAFNTDDAACRDSALALVTGWTERLHQLGYKSGFYSSAASGIAMLDKARVDTTDPWVLPDQIWIAHYVSRTDCKLQWGTTSSEYVAADAWPGNRLRQFCGTHTETYGGVPVSIDSNYLDFGKGAQPIGSGRKCGTTIDLRRYPALHRGDRGEKVKALQCFLRKANAYHGRVHGKFHPGTVKAVKRFQKRSDTLAVSGKATKKTWIALLAKGSDPVLKYGSRAGSVRRLQRALNAAEGSRIDVTGYFDRTTQREVTSYQRGRGLPGTGVLSVETWDALQRGRR</sequence>
<dbReference type="InterPro" id="IPR015020">
    <property type="entry name" value="Rv2525c-like_Glyco_Hydro-like"/>
</dbReference>
<keyword evidence="1" id="KW-0732">Signal</keyword>
<dbReference type="EMBL" id="SDPU01000028">
    <property type="protein sequence ID" value="RYU10733.1"/>
    <property type="molecule type" value="Genomic_DNA"/>
</dbReference>
<evidence type="ECO:0000313" key="4">
    <source>
        <dbReference type="EMBL" id="RYU10733.1"/>
    </source>
</evidence>
<dbReference type="SUPFAM" id="SSF51445">
    <property type="entry name" value="(Trans)glycosidases"/>
    <property type="match status" value="1"/>
</dbReference>
<dbReference type="SUPFAM" id="SSF47090">
    <property type="entry name" value="PGBD-like"/>
    <property type="match status" value="2"/>
</dbReference>
<dbReference type="InterPro" id="IPR017853">
    <property type="entry name" value="GH"/>
</dbReference>
<evidence type="ECO:0000313" key="5">
    <source>
        <dbReference type="Proteomes" id="UP000291189"/>
    </source>
</evidence>
<name>A0A4Q5IXN8_9ACTN</name>
<dbReference type="OrthoDB" id="5171321at2"/>
<dbReference type="AlphaFoldDB" id="A0A4Q5IXN8"/>
<gene>
    <name evidence="4" type="ORF">ETU37_15890</name>
</gene>
<feature type="domain" description="Peptidoglycan binding-like" evidence="2">
    <location>
        <begin position="311"/>
        <end position="368"/>
    </location>
</feature>
<dbReference type="InterPro" id="IPR036365">
    <property type="entry name" value="PGBD-like_sf"/>
</dbReference>
<feature type="domain" description="Peptidoglycan binding-like" evidence="2">
    <location>
        <begin position="384"/>
        <end position="438"/>
    </location>
</feature>
<dbReference type="Proteomes" id="UP000291189">
    <property type="component" value="Unassembled WGS sequence"/>
</dbReference>
<dbReference type="Gene3D" id="1.10.101.10">
    <property type="entry name" value="PGBD-like superfamily/PGBD"/>
    <property type="match status" value="2"/>
</dbReference>
<evidence type="ECO:0000256" key="1">
    <source>
        <dbReference type="SAM" id="SignalP"/>
    </source>
</evidence>
<feature type="chain" id="PRO_5038512181" evidence="1">
    <location>
        <begin position="23"/>
        <end position="443"/>
    </location>
</feature>
<organism evidence="4 5">
    <name type="scientific">Nocardioides iriomotensis</name>
    <dbReference type="NCBI Taxonomy" id="715784"/>
    <lineage>
        <taxon>Bacteria</taxon>
        <taxon>Bacillati</taxon>
        <taxon>Actinomycetota</taxon>
        <taxon>Actinomycetes</taxon>
        <taxon>Propionibacteriales</taxon>
        <taxon>Nocardioidaceae</taxon>
        <taxon>Nocardioides</taxon>
    </lineage>
</organism>
<dbReference type="InterPro" id="IPR002477">
    <property type="entry name" value="Peptidoglycan-bd-like"/>
</dbReference>
<dbReference type="RefSeq" id="WP_129988324.1">
    <property type="nucleotide sequence ID" value="NZ_SDPU01000028.1"/>
</dbReference>
<dbReference type="Gene3D" id="3.20.20.80">
    <property type="entry name" value="Glycosidases"/>
    <property type="match status" value="1"/>
</dbReference>
<accession>A0A4Q5IXN8</accession>
<evidence type="ECO:0000259" key="3">
    <source>
        <dbReference type="Pfam" id="PF08924"/>
    </source>
</evidence>
<dbReference type="Pfam" id="PF08924">
    <property type="entry name" value="Rv2525c_GlyHyd-like"/>
    <property type="match status" value="1"/>
</dbReference>
<proteinExistence type="predicted"/>
<reference evidence="4 5" key="1">
    <citation type="submission" date="2019-01" db="EMBL/GenBank/DDBJ databases">
        <title>Nocardioides guangzhouensis sp. nov., an actinobacterium isolated from soil.</title>
        <authorList>
            <person name="Fu Y."/>
            <person name="Cai Y."/>
            <person name="Lin Z."/>
            <person name="Chen P."/>
        </authorList>
    </citation>
    <scope>NUCLEOTIDE SEQUENCE [LARGE SCALE GENOMIC DNA]</scope>
    <source>
        <strain evidence="4 5">NBRC 105384</strain>
    </source>
</reference>
<dbReference type="Pfam" id="PF01471">
    <property type="entry name" value="PG_binding_1"/>
    <property type="match status" value="2"/>
</dbReference>
<feature type="signal peptide" evidence="1">
    <location>
        <begin position="1"/>
        <end position="22"/>
    </location>
</feature>
<evidence type="ECO:0000259" key="2">
    <source>
        <dbReference type="Pfam" id="PF01471"/>
    </source>
</evidence>
<feature type="domain" description="Rv2525c-like glycoside hydrolase-like" evidence="3">
    <location>
        <begin position="57"/>
        <end position="278"/>
    </location>
</feature>
<comment type="caution">
    <text evidence="4">The sequence shown here is derived from an EMBL/GenBank/DDBJ whole genome shotgun (WGS) entry which is preliminary data.</text>
</comment>
<keyword evidence="5" id="KW-1185">Reference proteome</keyword>
<dbReference type="InterPro" id="IPR036366">
    <property type="entry name" value="PGBDSf"/>
</dbReference>